<dbReference type="Proteomes" id="UP000828941">
    <property type="component" value="Chromosome 12"/>
</dbReference>
<evidence type="ECO:0000313" key="2">
    <source>
        <dbReference type="Proteomes" id="UP000828941"/>
    </source>
</evidence>
<sequence length="176" mass="20089">MNSQLNGVHFHFVPTVLVLLYFFISRTTIAVVEVQSSLLAFKDNITYAANNFLAKNWSVETPICNWFGLTCDSSHLRVTFLNRSHMGLVGTISPHLGNLSFLRELDLSNNPSHGSPPRELTRLRRIKLIRLSFNHISGEIQSWFVPLPKLELLEVRYNNFAGKITLHFQHNFVAKA</sequence>
<dbReference type="EMBL" id="CM039437">
    <property type="protein sequence ID" value="KAI4305014.1"/>
    <property type="molecule type" value="Genomic_DNA"/>
</dbReference>
<gene>
    <name evidence="1" type="ORF">L6164_028405</name>
</gene>
<accession>A0ACB9L5G4</accession>
<name>A0ACB9L5G4_BAUVA</name>
<proteinExistence type="predicted"/>
<keyword evidence="2" id="KW-1185">Reference proteome</keyword>
<protein>
    <submittedName>
        <fullName evidence="1">Uncharacterized protein</fullName>
    </submittedName>
</protein>
<reference evidence="1 2" key="1">
    <citation type="journal article" date="2022" name="DNA Res.">
        <title>Chromosomal-level genome assembly of the orchid tree Bauhinia variegata (Leguminosae; Cercidoideae) supports the allotetraploid origin hypothesis of Bauhinia.</title>
        <authorList>
            <person name="Zhong Y."/>
            <person name="Chen Y."/>
            <person name="Zheng D."/>
            <person name="Pang J."/>
            <person name="Liu Y."/>
            <person name="Luo S."/>
            <person name="Meng S."/>
            <person name="Qian L."/>
            <person name="Wei D."/>
            <person name="Dai S."/>
            <person name="Zhou R."/>
        </authorList>
    </citation>
    <scope>NUCLEOTIDE SEQUENCE [LARGE SCALE GENOMIC DNA]</scope>
    <source>
        <strain evidence="1">BV-YZ2020</strain>
    </source>
</reference>
<comment type="caution">
    <text evidence="1">The sequence shown here is derived from an EMBL/GenBank/DDBJ whole genome shotgun (WGS) entry which is preliminary data.</text>
</comment>
<organism evidence="1 2">
    <name type="scientific">Bauhinia variegata</name>
    <name type="common">Purple orchid tree</name>
    <name type="synonym">Phanera variegata</name>
    <dbReference type="NCBI Taxonomy" id="167791"/>
    <lineage>
        <taxon>Eukaryota</taxon>
        <taxon>Viridiplantae</taxon>
        <taxon>Streptophyta</taxon>
        <taxon>Embryophyta</taxon>
        <taxon>Tracheophyta</taxon>
        <taxon>Spermatophyta</taxon>
        <taxon>Magnoliopsida</taxon>
        <taxon>eudicotyledons</taxon>
        <taxon>Gunneridae</taxon>
        <taxon>Pentapetalae</taxon>
        <taxon>rosids</taxon>
        <taxon>fabids</taxon>
        <taxon>Fabales</taxon>
        <taxon>Fabaceae</taxon>
        <taxon>Cercidoideae</taxon>
        <taxon>Cercideae</taxon>
        <taxon>Bauhiniinae</taxon>
        <taxon>Bauhinia</taxon>
    </lineage>
</organism>
<evidence type="ECO:0000313" key="1">
    <source>
        <dbReference type="EMBL" id="KAI4305014.1"/>
    </source>
</evidence>